<feature type="region of interest" description="Disordered" evidence="1">
    <location>
        <begin position="412"/>
        <end position="432"/>
    </location>
</feature>
<feature type="domain" description="F-box" evidence="2">
    <location>
        <begin position="1"/>
        <end position="46"/>
    </location>
</feature>
<protein>
    <recommendedName>
        <fullName evidence="2">F-box domain-containing protein</fullName>
    </recommendedName>
</protein>
<dbReference type="InterPro" id="IPR050796">
    <property type="entry name" value="SCF_F-box_component"/>
</dbReference>
<keyword evidence="4" id="KW-1185">Reference proteome</keyword>
<dbReference type="Pfam" id="PF24750">
    <property type="entry name" value="b-prop_At3g26010-like"/>
    <property type="match status" value="1"/>
</dbReference>
<evidence type="ECO:0000313" key="3">
    <source>
        <dbReference type="EMBL" id="CAA7033050.1"/>
    </source>
</evidence>
<proteinExistence type="predicted"/>
<dbReference type="InterPro" id="IPR001810">
    <property type="entry name" value="F-box_dom"/>
</dbReference>
<dbReference type="EMBL" id="CACVBM020001129">
    <property type="protein sequence ID" value="CAA7033050.1"/>
    <property type="molecule type" value="Genomic_DNA"/>
</dbReference>
<dbReference type="SUPFAM" id="SSF81383">
    <property type="entry name" value="F-box domain"/>
    <property type="match status" value="1"/>
</dbReference>
<dbReference type="AlphaFoldDB" id="A0A6D2IZG0"/>
<organism evidence="3 4">
    <name type="scientific">Microthlaspi erraticum</name>
    <dbReference type="NCBI Taxonomy" id="1685480"/>
    <lineage>
        <taxon>Eukaryota</taxon>
        <taxon>Viridiplantae</taxon>
        <taxon>Streptophyta</taxon>
        <taxon>Embryophyta</taxon>
        <taxon>Tracheophyta</taxon>
        <taxon>Spermatophyta</taxon>
        <taxon>Magnoliopsida</taxon>
        <taxon>eudicotyledons</taxon>
        <taxon>Gunneridae</taxon>
        <taxon>Pentapetalae</taxon>
        <taxon>rosids</taxon>
        <taxon>malvids</taxon>
        <taxon>Brassicales</taxon>
        <taxon>Brassicaceae</taxon>
        <taxon>Coluteocarpeae</taxon>
        <taxon>Microthlaspi</taxon>
    </lineage>
</organism>
<accession>A0A6D2IZG0</accession>
<evidence type="ECO:0000313" key="4">
    <source>
        <dbReference type="Proteomes" id="UP000467841"/>
    </source>
</evidence>
<dbReference type="Proteomes" id="UP000467841">
    <property type="component" value="Unassembled WGS sequence"/>
</dbReference>
<dbReference type="PANTHER" id="PTHR31672">
    <property type="entry name" value="BNACNNG10540D PROTEIN"/>
    <property type="match status" value="1"/>
</dbReference>
<dbReference type="Pfam" id="PF00646">
    <property type="entry name" value="F-box"/>
    <property type="match status" value="1"/>
</dbReference>
<dbReference type="InterPro" id="IPR056592">
    <property type="entry name" value="Beta-prop_At3g26010-like"/>
</dbReference>
<dbReference type="PANTHER" id="PTHR31672:SF9">
    <property type="entry name" value="F-BOX DOMAIN-CONTAINING PROTEIN"/>
    <property type="match status" value="1"/>
</dbReference>
<dbReference type="SMART" id="SM00256">
    <property type="entry name" value="FBOX"/>
    <property type="match status" value="1"/>
</dbReference>
<gene>
    <name evidence="3" type="ORF">MERR_LOCUS20285</name>
</gene>
<comment type="caution">
    <text evidence="3">The sequence shown here is derived from an EMBL/GenBank/DDBJ whole genome shotgun (WGS) entry which is preliminary data.</text>
</comment>
<evidence type="ECO:0000259" key="2">
    <source>
        <dbReference type="PROSITE" id="PS50181"/>
    </source>
</evidence>
<dbReference type="InterPro" id="IPR036047">
    <property type="entry name" value="F-box-like_dom_sf"/>
</dbReference>
<sequence length="432" mass="49203">MRKIMDFTGDILTIILTRLPLKSIATSKLVCKQWKTIMESPFFRELFLSHHQNSHPSWSLMQSKSSPPKEVVAHYGCKIWGLPRSLGSYVSSFIAARFNTDKPRHDKVKVLAYTEVGLILIFVKSNPKKRTYYVANPVSRQCIKLPPLPESLLSLTKEGSFEKAALVTRMENAVVSGYKVVLVQRTYYSNNECILTFIIYSSETGLWSTNIVQYHLPLVSLSFLDPVCLNRNLHWHGHNLEEQEVVVSIDFYDSDLQHQVIPFPDSDKKPHFGRSCTTSQGDLMYMNIISRKKDEGGVEHKLCVWKLKTLGWQLVSESSRGFLDFPVMMNPFDGNTVYLWSPMCESLASFNLRNRKTRIHNEPEERSRDGETMSFVGCDGGEMDTIGFLSESFFSTFALPRWLYRIPLPPPSSAVAVSDPSPLKPTTVDRLS</sequence>
<evidence type="ECO:0000256" key="1">
    <source>
        <dbReference type="SAM" id="MobiDB-lite"/>
    </source>
</evidence>
<name>A0A6D2IZG0_9BRAS</name>
<dbReference type="OrthoDB" id="1029819at2759"/>
<dbReference type="PROSITE" id="PS50181">
    <property type="entry name" value="FBOX"/>
    <property type="match status" value="1"/>
</dbReference>
<reference evidence="3" key="1">
    <citation type="submission" date="2020-01" db="EMBL/GenBank/DDBJ databases">
        <authorList>
            <person name="Mishra B."/>
        </authorList>
    </citation>
    <scope>NUCLEOTIDE SEQUENCE [LARGE SCALE GENOMIC DNA]</scope>
</reference>